<dbReference type="PANTHER" id="PTHR32241:SF13">
    <property type="entry name" value="INACTIVE PATATIN-LIKE PROTEIN 9-RELATED"/>
    <property type="match status" value="1"/>
</dbReference>
<evidence type="ECO:0000256" key="4">
    <source>
        <dbReference type="ARBA" id="ARBA00023098"/>
    </source>
</evidence>
<proteinExistence type="inferred from homology"/>
<dbReference type="Gene3D" id="3.40.1090.10">
    <property type="entry name" value="Cytosolic phospholipase A2 catalytic domain"/>
    <property type="match status" value="1"/>
</dbReference>
<keyword evidence="9" id="KW-1185">Reference proteome</keyword>
<dbReference type="GO" id="GO:0016042">
    <property type="term" value="P:lipid catabolic process"/>
    <property type="evidence" value="ECO:0007669"/>
    <property type="project" value="UniProtKB-KW"/>
</dbReference>
<dbReference type="HOGENOM" id="CLU_000288_144_1_1"/>
<evidence type="ECO:0000256" key="2">
    <source>
        <dbReference type="ARBA" id="ARBA00022801"/>
    </source>
</evidence>
<dbReference type="InterPro" id="IPR002641">
    <property type="entry name" value="PNPLA_dom"/>
</dbReference>
<evidence type="ECO:0000259" key="7">
    <source>
        <dbReference type="PROSITE" id="PS51635"/>
    </source>
</evidence>
<sequence>MEEEKEWRRITYEIFSKLEENWLKSHLCRTPSCKQTRILSIDGGSLKALTAAKALVHLESCIQMATQNPSARIPDFFDLIAGTGLGGLLAAMLLSPDHATGRPMYSAKEAIKCVVESSGNIFQRRGLFRRTFSGKSCDRTLARLLSFNGEPLKLSETLRPLLIPCYDLNSRAPFVFSRASARGSSSLDFELWRVCRATGAMPGMFKPVEVTSVDRKTSCVAVDGGLVMNSPAAAAVTHVLHNKGEFPGVRGVGDVVVLSIGAGPMMAPAVGARREVGGRWGGGCSPAVVEAVLDGVSDSVDQILGNAFWGHRQNYVRIQASSLPNEFESRMDGWSSKKVKAMVEAGERMLSERSTESLPFGSKKLKSQTNAESLDAFARKIVAIAKSPPPSLSPYMRSLIYQ</sequence>
<keyword evidence="4 6" id="KW-0443">Lipid metabolism</keyword>
<dbReference type="AlphaFoldDB" id="W1NPV3"/>
<keyword evidence="2 6" id="KW-0378">Hydrolase</keyword>
<feature type="domain" description="PNPLA" evidence="7">
    <location>
        <begin position="39"/>
        <end position="236"/>
    </location>
</feature>
<comment type="domain">
    <text evidence="6">The nitrogen atoms of the two glycine residues in the GGXR motif define the oxyanion hole, and stabilize the oxyanion that forms during the nucleophilic attack by the catalytic serine during substrate cleavage.</text>
</comment>
<organism evidence="8 9">
    <name type="scientific">Amborella trichopoda</name>
    <dbReference type="NCBI Taxonomy" id="13333"/>
    <lineage>
        <taxon>Eukaryota</taxon>
        <taxon>Viridiplantae</taxon>
        <taxon>Streptophyta</taxon>
        <taxon>Embryophyta</taxon>
        <taxon>Tracheophyta</taxon>
        <taxon>Spermatophyta</taxon>
        <taxon>Magnoliopsida</taxon>
        <taxon>Amborellales</taxon>
        <taxon>Amborellaceae</taxon>
        <taxon>Amborella</taxon>
    </lineage>
</organism>
<evidence type="ECO:0000256" key="1">
    <source>
        <dbReference type="ARBA" id="ARBA00010240"/>
    </source>
</evidence>
<keyword evidence="3 6" id="KW-0442">Lipid degradation</keyword>
<evidence type="ECO:0000256" key="6">
    <source>
        <dbReference type="RuleBase" id="RU361262"/>
    </source>
</evidence>
<protein>
    <recommendedName>
        <fullName evidence="6">Patatin</fullName>
        <ecNumber evidence="6">3.1.1.-</ecNumber>
    </recommendedName>
</protein>
<dbReference type="OMA" id="FPFTSID"/>
<dbReference type="EMBL" id="KI396602">
    <property type="protein sequence ID" value="ERM97140.1"/>
    <property type="molecule type" value="Genomic_DNA"/>
</dbReference>
<feature type="short sequence motif" description="DGA/G" evidence="5">
    <location>
        <begin position="223"/>
        <end position="225"/>
    </location>
</feature>
<dbReference type="Proteomes" id="UP000017836">
    <property type="component" value="Unassembled WGS sequence"/>
</dbReference>
<dbReference type="InterPro" id="IPR016035">
    <property type="entry name" value="Acyl_Trfase/lysoPLipase"/>
</dbReference>
<evidence type="ECO:0000313" key="9">
    <source>
        <dbReference type="Proteomes" id="UP000017836"/>
    </source>
</evidence>
<dbReference type="Gramene" id="ERM97140">
    <property type="protein sequence ID" value="ERM97140"/>
    <property type="gene ID" value="AMTR_s00126p00094960"/>
</dbReference>
<name>W1NPV3_AMBTC</name>
<accession>W1NPV3</accession>
<dbReference type="Pfam" id="PF01734">
    <property type="entry name" value="Patatin"/>
    <property type="match status" value="1"/>
</dbReference>
<comment type="caution">
    <text evidence="5">Lacks conserved residue(s) required for the propagation of feature annotation.</text>
</comment>
<dbReference type="PANTHER" id="PTHR32241">
    <property type="entry name" value="PATATIN-LIKE PROTEIN 6"/>
    <property type="match status" value="1"/>
</dbReference>
<evidence type="ECO:0000256" key="5">
    <source>
        <dbReference type="PROSITE-ProRule" id="PRU01161"/>
    </source>
</evidence>
<dbReference type="PROSITE" id="PS51635">
    <property type="entry name" value="PNPLA"/>
    <property type="match status" value="1"/>
</dbReference>
<comment type="similarity">
    <text evidence="1 6">Belongs to the patatin family.</text>
</comment>
<dbReference type="eggNOG" id="KOG0513">
    <property type="taxonomic scope" value="Eukaryota"/>
</dbReference>
<comment type="function">
    <text evidence="6">Lipolytic acyl hydrolase (LAH).</text>
</comment>
<reference evidence="9" key="1">
    <citation type="journal article" date="2013" name="Science">
        <title>The Amborella genome and the evolution of flowering plants.</title>
        <authorList>
            <consortium name="Amborella Genome Project"/>
        </authorList>
    </citation>
    <scope>NUCLEOTIDE SEQUENCE [LARGE SCALE GENOMIC DNA]</scope>
</reference>
<dbReference type="EC" id="3.1.1.-" evidence="6"/>
<evidence type="ECO:0000313" key="8">
    <source>
        <dbReference type="EMBL" id="ERM97140.1"/>
    </source>
</evidence>
<gene>
    <name evidence="8" type="ORF">AMTR_s00126p00094960</name>
</gene>
<dbReference type="GO" id="GO:0016787">
    <property type="term" value="F:hydrolase activity"/>
    <property type="evidence" value="ECO:0007669"/>
    <property type="project" value="UniProtKB-KW"/>
</dbReference>
<evidence type="ECO:0000256" key="3">
    <source>
        <dbReference type="ARBA" id="ARBA00022963"/>
    </source>
</evidence>
<dbReference type="SUPFAM" id="SSF52151">
    <property type="entry name" value="FabD/lysophospholipase-like"/>
    <property type="match status" value="1"/>
</dbReference>